<protein>
    <submittedName>
        <fullName evidence="3">Alpha/beta hydrolase</fullName>
    </submittedName>
</protein>
<dbReference type="SUPFAM" id="SSF53474">
    <property type="entry name" value="alpha/beta-Hydrolases"/>
    <property type="match status" value="1"/>
</dbReference>
<gene>
    <name evidence="3" type="ORF">GCM10010974_19620</name>
</gene>
<sequence>MTTLNYTNAPAATTLRAHQLIIDDRIAFVEDWGDIDATPLLAVHTAGQSGVQYRHVAADLAAVGYRVIVPDLPGHGRTEPAKNGPVTDLGEYARFGLDVLDQLGIDRFVAVGCSIGGKITIDLAGRAGERIIAAIAMAAGSRPGHVSLRGLTRELVDISTPSRGDRTYWGTRAVVGSAIDEERRELIARMHCREDPIVSNSDLIGWGRHDVSAGLPGVTCPTVLVAGEDDLWIDTAAIRRDAESIPRGTFVLLPGIGHYPMEEMPDFAEAVDSWVRSAGTRGADTDLPDSGGADSGSVDRKTEELEAARS</sequence>
<accession>A0ABQ1M9R9</accession>
<dbReference type="RefSeq" id="WP_229664057.1">
    <property type="nucleotide sequence ID" value="NZ_BMJG01000005.1"/>
</dbReference>
<evidence type="ECO:0000313" key="4">
    <source>
        <dbReference type="Proteomes" id="UP000632322"/>
    </source>
</evidence>
<dbReference type="Gene3D" id="3.40.50.1820">
    <property type="entry name" value="alpha/beta hydrolase"/>
    <property type="match status" value="1"/>
</dbReference>
<dbReference type="InterPro" id="IPR029058">
    <property type="entry name" value="AB_hydrolase_fold"/>
</dbReference>
<dbReference type="GO" id="GO:0016787">
    <property type="term" value="F:hydrolase activity"/>
    <property type="evidence" value="ECO:0007669"/>
    <property type="project" value="UniProtKB-KW"/>
</dbReference>
<feature type="compositionally biased region" description="Basic and acidic residues" evidence="1">
    <location>
        <begin position="297"/>
        <end position="310"/>
    </location>
</feature>
<evidence type="ECO:0000259" key="2">
    <source>
        <dbReference type="Pfam" id="PF12697"/>
    </source>
</evidence>
<proteinExistence type="predicted"/>
<dbReference type="Proteomes" id="UP000632322">
    <property type="component" value="Unassembled WGS sequence"/>
</dbReference>
<name>A0ABQ1M9R9_9MICO</name>
<dbReference type="PRINTS" id="PR00111">
    <property type="entry name" value="ABHYDROLASE"/>
</dbReference>
<keyword evidence="4" id="KW-1185">Reference proteome</keyword>
<evidence type="ECO:0000313" key="3">
    <source>
        <dbReference type="EMBL" id="GGC37265.1"/>
    </source>
</evidence>
<organism evidence="3 4">
    <name type="scientific">Brevibacterium sediminis</name>
    <dbReference type="NCBI Taxonomy" id="1857024"/>
    <lineage>
        <taxon>Bacteria</taxon>
        <taxon>Bacillati</taxon>
        <taxon>Actinomycetota</taxon>
        <taxon>Actinomycetes</taxon>
        <taxon>Micrococcales</taxon>
        <taxon>Brevibacteriaceae</taxon>
        <taxon>Brevibacterium</taxon>
    </lineage>
</organism>
<keyword evidence="3" id="KW-0378">Hydrolase</keyword>
<dbReference type="PANTHER" id="PTHR43689:SF8">
    <property type="entry name" value="ALPHA_BETA-HYDROLASES SUPERFAMILY PROTEIN"/>
    <property type="match status" value="1"/>
</dbReference>
<dbReference type="EMBL" id="BMJG01000005">
    <property type="protein sequence ID" value="GGC37265.1"/>
    <property type="molecule type" value="Genomic_DNA"/>
</dbReference>
<comment type="caution">
    <text evidence="3">The sequence shown here is derived from an EMBL/GenBank/DDBJ whole genome shotgun (WGS) entry which is preliminary data.</text>
</comment>
<dbReference type="Pfam" id="PF12697">
    <property type="entry name" value="Abhydrolase_6"/>
    <property type="match status" value="1"/>
</dbReference>
<reference evidence="4" key="1">
    <citation type="journal article" date="2019" name="Int. J. Syst. Evol. Microbiol.">
        <title>The Global Catalogue of Microorganisms (GCM) 10K type strain sequencing project: providing services to taxonomists for standard genome sequencing and annotation.</title>
        <authorList>
            <consortium name="The Broad Institute Genomics Platform"/>
            <consortium name="The Broad Institute Genome Sequencing Center for Infectious Disease"/>
            <person name="Wu L."/>
            <person name="Ma J."/>
        </authorList>
    </citation>
    <scope>NUCLEOTIDE SEQUENCE [LARGE SCALE GENOMIC DNA]</scope>
    <source>
        <strain evidence="4">CGMCC 1.15472</strain>
    </source>
</reference>
<dbReference type="InterPro" id="IPR000073">
    <property type="entry name" value="AB_hydrolase_1"/>
</dbReference>
<feature type="region of interest" description="Disordered" evidence="1">
    <location>
        <begin position="279"/>
        <end position="310"/>
    </location>
</feature>
<feature type="domain" description="AB hydrolase-1" evidence="2">
    <location>
        <begin position="41"/>
        <end position="266"/>
    </location>
</feature>
<evidence type="ECO:0000256" key="1">
    <source>
        <dbReference type="SAM" id="MobiDB-lite"/>
    </source>
</evidence>
<dbReference type="PANTHER" id="PTHR43689">
    <property type="entry name" value="HYDROLASE"/>
    <property type="match status" value="1"/>
</dbReference>